<organism evidence="1">
    <name type="scientific">Arundo donax</name>
    <name type="common">Giant reed</name>
    <name type="synonym">Donax arundinaceus</name>
    <dbReference type="NCBI Taxonomy" id="35708"/>
    <lineage>
        <taxon>Eukaryota</taxon>
        <taxon>Viridiplantae</taxon>
        <taxon>Streptophyta</taxon>
        <taxon>Embryophyta</taxon>
        <taxon>Tracheophyta</taxon>
        <taxon>Spermatophyta</taxon>
        <taxon>Magnoliopsida</taxon>
        <taxon>Liliopsida</taxon>
        <taxon>Poales</taxon>
        <taxon>Poaceae</taxon>
        <taxon>PACMAD clade</taxon>
        <taxon>Arundinoideae</taxon>
        <taxon>Arundineae</taxon>
        <taxon>Arundo</taxon>
    </lineage>
</organism>
<evidence type="ECO:0000313" key="1">
    <source>
        <dbReference type="EMBL" id="JAE31473.1"/>
    </source>
</evidence>
<dbReference type="EMBL" id="GBRH01166423">
    <property type="protein sequence ID" value="JAE31473.1"/>
    <property type="molecule type" value="Transcribed_RNA"/>
</dbReference>
<name>A0A0A9HEZ9_ARUDO</name>
<dbReference type="AlphaFoldDB" id="A0A0A9HEZ9"/>
<sequence>MSSGFCDATACLFCEVPPRISHSFILSISLLGLVLSADPKFPFPWEFINSGVSTLSSLMPCSLLVPKEKVPVCSRVSSSGCDTETFIPWPASGAPLADPSWFAASCET</sequence>
<reference evidence="1" key="1">
    <citation type="submission" date="2014-09" db="EMBL/GenBank/DDBJ databases">
        <authorList>
            <person name="Magalhaes I.L.F."/>
            <person name="Oliveira U."/>
            <person name="Santos F.R."/>
            <person name="Vidigal T.H.D.A."/>
            <person name="Brescovit A.D."/>
            <person name="Santos A.J."/>
        </authorList>
    </citation>
    <scope>NUCLEOTIDE SEQUENCE</scope>
    <source>
        <tissue evidence="1">Shoot tissue taken approximately 20 cm above the soil surface</tissue>
    </source>
</reference>
<proteinExistence type="predicted"/>
<accession>A0A0A9HEZ9</accession>
<protein>
    <submittedName>
        <fullName evidence="1">Uncharacterized protein</fullName>
    </submittedName>
</protein>
<reference evidence="1" key="2">
    <citation type="journal article" date="2015" name="Data Brief">
        <title>Shoot transcriptome of the giant reed, Arundo donax.</title>
        <authorList>
            <person name="Barrero R.A."/>
            <person name="Guerrero F.D."/>
            <person name="Moolhuijzen P."/>
            <person name="Goolsby J.A."/>
            <person name="Tidwell J."/>
            <person name="Bellgard S.E."/>
            <person name="Bellgard M.I."/>
        </authorList>
    </citation>
    <scope>NUCLEOTIDE SEQUENCE</scope>
    <source>
        <tissue evidence="1">Shoot tissue taken approximately 20 cm above the soil surface</tissue>
    </source>
</reference>